<organism evidence="3">
    <name type="scientific">Macrococcus psychrotolerans</name>
    <dbReference type="NCBI Taxonomy" id="3039389"/>
    <lineage>
        <taxon>Bacteria</taxon>
        <taxon>Bacillati</taxon>
        <taxon>Bacillota</taxon>
        <taxon>Bacilli</taxon>
        <taxon>Bacillales</taxon>
        <taxon>Staphylococcaceae</taxon>
        <taxon>Macrococcus</taxon>
    </lineage>
</organism>
<keyword evidence="3" id="KW-0614">Plasmid</keyword>
<dbReference type="GO" id="GO:0008236">
    <property type="term" value="F:serine-type peptidase activity"/>
    <property type="evidence" value="ECO:0007669"/>
    <property type="project" value="InterPro"/>
</dbReference>
<reference evidence="3" key="1">
    <citation type="submission" date="2024-06" db="EMBL/GenBank/DDBJ databases">
        <title>Prevalence and characterization of methicillin-resistant Macrococcus spp. in food producing animals and meat in Switzerland in 2019.</title>
        <authorList>
            <person name="Keller J.E."/>
            <person name="Schwendener S."/>
            <person name="Neuenschwander J."/>
            <person name="Overesch G."/>
            <person name="Perreten V."/>
        </authorList>
    </citation>
    <scope>NUCLEOTIDE SEQUENCE</scope>
    <source>
        <strain evidence="3">19Msa1099</strain>
        <plasmid evidence="3">p19Msa1047_11</plasmid>
    </source>
</reference>
<evidence type="ECO:0000256" key="1">
    <source>
        <dbReference type="SAM" id="MobiDB-lite"/>
    </source>
</evidence>
<feature type="domain" description="Peptidase S8/S53" evidence="2">
    <location>
        <begin position="276"/>
        <end position="537"/>
    </location>
</feature>
<dbReference type="Pfam" id="PF00082">
    <property type="entry name" value="Peptidase_S8"/>
    <property type="match status" value="1"/>
</dbReference>
<geneLocation type="plasmid" evidence="3">
    <name>p19Msa1047_11</name>
</geneLocation>
<evidence type="ECO:0000259" key="2">
    <source>
        <dbReference type="Pfam" id="PF00082"/>
    </source>
</evidence>
<gene>
    <name evidence="3" type="ORF">KYI10_11775</name>
</gene>
<protein>
    <submittedName>
        <fullName evidence="3">S8 family peptidase</fullName>
    </submittedName>
</protein>
<accession>A0AAT9PAR0</accession>
<proteinExistence type="predicted"/>
<dbReference type="EMBL" id="CP079956">
    <property type="protein sequence ID" value="QYA34070.1"/>
    <property type="molecule type" value="Genomic_DNA"/>
</dbReference>
<evidence type="ECO:0000313" key="3">
    <source>
        <dbReference type="EMBL" id="QYA34070.1"/>
    </source>
</evidence>
<feature type="region of interest" description="Disordered" evidence="1">
    <location>
        <begin position="1"/>
        <end position="24"/>
    </location>
</feature>
<feature type="compositionally biased region" description="Polar residues" evidence="1">
    <location>
        <begin position="10"/>
        <end position="24"/>
    </location>
</feature>
<dbReference type="AlphaFoldDB" id="A0AAT9PAR0"/>
<name>A0AAT9PAR0_9STAP</name>
<dbReference type="InterPro" id="IPR034074">
    <property type="entry name" value="Y4bN_pept_dom"/>
</dbReference>
<dbReference type="CDD" id="cd04847">
    <property type="entry name" value="Peptidases_S8_Subtilisin_like_2"/>
    <property type="match status" value="1"/>
</dbReference>
<sequence>MNELLGLRGSIQSQPYTPGQSRSRNVNKNQYFNLSKFKVLIDQLKDILLYWESQDRIFENIFITIKYVDLISKSRRSRIILAENNKSSTHQTVVGVKFSDDLNKKHEITHYVPIEYLRSSIKKLEEAYKTFTTYINEEIVNKEVINNIINQVYDIDYTESSVKRTSFSEILVDIANIECFYVEDKRIENIESHIISFYQTEYEINKLLKDLDIQYNQYRVLDTNTAWVTPNALEKILNVTPYIISMAVTDLSNFDTYSDNEIKSFSPISIPSPSNEPTIGVIDTHFDKSVYFSDWVEYRNMIDPNIMLESKDYNHGTAVSSIIVDGPSFNSALDDGCGRFKVRHFGVTSGEKFSAFTLANMIKSIVIENKDIKVWNLSLGSDKEINKNYISPIAAILDELQSNLDVIFVVAGTNDAGNTNSKLIGSPADSLNSIVVNSVSKEGKIVDYSRHGPVLSFFNKPDISYYGGTRGDEIIVCKPLGEDRVTGTSFAAPWIARKISYLVDILKLPREVAKALIIDSAVPWETNDKDINTVGYGIVPIKIEEVVKGKNDEIKFYIYDRVRDFYNYSYNIPVPLDIKTNCHPYYSKITLTYFPRCSRNQGVDYSNTELNIKFGRLDHKSKINSFNKDKQYEVGAYTTEEDARSEFRKWDNTKVLKEKITTNHKGPQKISNGSWGFRISATDRLNNNNALNLNYGLVITLKERNGKNRINKFINDCRARQWIVAPITIENQLEIQNLANQEIEFDI</sequence>
<dbReference type="GO" id="GO:0006508">
    <property type="term" value="P:proteolysis"/>
    <property type="evidence" value="ECO:0007669"/>
    <property type="project" value="InterPro"/>
</dbReference>
<dbReference type="InterPro" id="IPR000209">
    <property type="entry name" value="Peptidase_S8/S53_dom"/>
</dbReference>